<evidence type="ECO:0000256" key="5">
    <source>
        <dbReference type="ARBA" id="ARBA00023014"/>
    </source>
</evidence>
<evidence type="ECO:0000256" key="4">
    <source>
        <dbReference type="ARBA" id="ARBA00023004"/>
    </source>
</evidence>
<dbReference type="InterPro" id="IPR036724">
    <property type="entry name" value="Cobalamin-bd_sf"/>
</dbReference>
<feature type="domain" description="B12-binding" evidence="6">
    <location>
        <begin position="17"/>
        <end position="147"/>
    </location>
</feature>
<dbReference type="PANTHER" id="PTHR43409:SF16">
    <property type="entry name" value="SLR0320 PROTEIN"/>
    <property type="match status" value="1"/>
</dbReference>
<name>A0ABZ2IYR7_9BACT</name>
<keyword evidence="3" id="KW-0479">Metal-binding</keyword>
<dbReference type="RefSeq" id="WP_338669403.1">
    <property type="nucleotide sequence ID" value="NZ_CP146609.1"/>
</dbReference>
<evidence type="ECO:0000313" key="9">
    <source>
        <dbReference type="Proteomes" id="UP001385389"/>
    </source>
</evidence>
<evidence type="ECO:0000259" key="7">
    <source>
        <dbReference type="PROSITE" id="PS51918"/>
    </source>
</evidence>
<evidence type="ECO:0000256" key="1">
    <source>
        <dbReference type="ARBA" id="ARBA00001966"/>
    </source>
</evidence>
<dbReference type="InterPro" id="IPR006158">
    <property type="entry name" value="Cobalamin-bd"/>
</dbReference>
<dbReference type="Proteomes" id="UP001385389">
    <property type="component" value="Chromosome"/>
</dbReference>
<dbReference type="SMART" id="SM00729">
    <property type="entry name" value="Elp3"/>
    <property type="match status" value="1"/>
</dbReference>
<dbReference type="SUPFAM" id="SSF102114">
    <property type="entry name" value="Radical SAM enzymes"/>
    <property type="match status" value="1"/>
</dbReference>
<dbReference type="InterPro" id="IPR058240">
    <property type="entry name" value="rSAM_sf"/>
</dbReference>
<protein>
    <submittedName>
        <fullName evidence="8">Radical SAM protein</fullName>
    </submittedName>
</protein>
<dbReference type="InterPro" id="IPR006638">
    <property type="entry name" value="Elp3/MiaA/NifB-like_rSAM"/>
</dbReference>
<evidence type="ECO:0000256" key="2">
    <source>
        <dbReference type="ARBA" id="ARBA00022691"/>
    </source>
</evidence>
<dbReference type="PROSITE" id="PS51918">
    <property type="entry name" value="RADICAL_SAM"/>
    <property type="match status" value="1"/>
</dbReference>
<dbReference type="PROSITE" id="PS51332">
    <property type="entry name" value="B12_BINDING"/>
    <property type="match status" value="1"/>
</dbReference>
<feature type="domain" description="Radical SAM core" evidence="7">
    <location>
        <begin position="209"/>
        <end position="429"/>
    </location>
</feature>
<proteinExistence type="predicted"/>
<keyword evidence="2" id="KW-0949">S-adenosyl-L-methionine</keyword>
<dbReference type="SFLD" id="SFLDG01123">
    <property type="entry name" value="methyltransferase_(Class_B)"/>
    <property type="match status" value="1"/>
</dbReference>
<dbReference type="EMBL" id="CP146609">
    <property type="protein sequence ID" value="WWX23706.1"/>
    <property type="molecule type" value="Genomic_DNA"/>
</dbReference>
<accession>A0ABZ2IYR7</accession>
<evidence type="ECO:0000259" key="6">
    <source>
        <dbReference type="PROSITE" id="PS51332"/>
    </source>
</evidence>
<dbReference type="Pfam" id="PF02310">
    <property type="entry name" value="B12-binding"/>
    <property type="match status" value="1"/>
</dbReference>
<dbReference type="SUPFAM" id="SSF52242">
    <property type="entry name" value="Cobalamin (vitamin B12)-binding domain"/>
    <property type="match status" value="1"/>
</dbReference>
<gene>
    <name evidence="8" type="ORF">V8V93_05755</name>
</gene>
<dbReference type="InterPro" id="IPR023404">
    <property type="entry name" value="rSAM_horseshoe"/>
</dbReference>
<sequence>MKILLLAPPATRLMNPATFVADLLPPKTWVPLGVASLASALRASGFTAEYRDLHDWEWPRVEALLTETDPDLVGISCFTFGRGNAMRLAALSKRLLPEIPVIMGGPHATFFPDQILADGNVDLVALGEGEITMVELARRFTLGPVRRPVRERVLNRELDDVRGIAFVRDETLHMTPPRESVTDLDVFPFPAYDAFDLAEYKSPEIPLEYQSLPGTHVMTSRGCPFKCEFCSVNRFFKGKWAFRSPGNVADELERLVADFGVRHVYFSDDLFSLNPRRTIGICKEILDRNLDLVWMAETRVDCVDEEMLAWMRKAGCYRVYYGVESGSPRILKSINKGFTTAQVRRAFRMTHRAGMEPSCFLMVGNPGETPDTIDETIALIREIRPGTTPIVGITTILPGTRQYALSKRQGLISDDYWRSDAAPPLYTGEYEVDDLIQLQIRLARGVCPEVYEEMRAMGLDDDYFRLRRMMRNRHGRTA</sequence>
<evidence type="ECO:0000256" key="3">
    <source>
        <dbReference type="ARBA" id="ARBA00022723"/>
    </source>
</evidence>
<dbReference type="Gene3D" id="3.80.30.20">
    <property type="entry name" value="tm_1862 like domain"/>
    <property type="match status" value="1"/>
</dbReference>
<dbReference type="SFLD" id="SFLDG01082">
    <property type="entry name" value="B12-binding_domain_containing"/>
    <property type="match status" value="1"/>
</dbReference>
<dbReference type="InterPro" id="IPR034466">
    <property type="entry name" value="Methyltransferase_Class_B"/>
</dbReference>
<dbReference type="Gene3D" id="3.40.50.280">
    <property type="entry name" value="Cobalamin-binding domain"/>
    <property type="match status" value="1"/>
</dbReference>
<dbReference type="InterPro" id="IPR051198">
    <property type="entry name" value="BchE-like"/>
</dbReference>
<keyword evidence="5" id="KW-0411">Iron-sulfur</keyword>
<keyword evidence="9" id="KW-1185">Reference proteome</keyword>
<dbReference type="CDD" id="cd01335">
    <property type="entry name" value="Radical_SAM"/>
    <property type="match status" value="1"/>
</dbReference>
<organism evidence="8 9">
    <name type="scientific">Pseudodesulfovibrio methanolicus</name>
    <dbReference type="NCBI Taxonomy" id="3126690"/>
    <lineage>
        <taxon>Bacteria</taxon>
        <taxon>Pseudomonadati</taxon>
        <taxon>Thermodesulfobacteriota</taxon>
        <taxon>Desulfovibrionia</taxon>
        <taxon>Desulfovibrionales</taxon>
        <taxon>Desulfovibrionaceae</taxon>
    </lineage>
</organism>
<reference evidence="8 9" key="1">
    <citation type="submission" date="2024-03" db="EMBL/GenBank/DDBJ databases">
        <title>Phenotype and Genome Characterization of a Sulfate-Reducing Bacterium Pseudodesulfovibrio sp. strain 5S69, isolated from Petroleum Reservoir in Tatarstan (Russia).</title>
        <authorList>
            <person name="Bidzhieva S.K."/>
            <person name="Kadnikov V."/>
            <person name="Tourova T.P."/>
            <person name="Samigullina S.R."/>
            <person name="Sokolova D.S."/>
            <person name="Poltaraus A.B."/>
            <person name="Avtukh A.N."/>
            <person name="Tereshina V.M."/>
            <person name="Mardanov A.V."/>
            <person name="Nazina T.N."/>
        </authorList>
    </citation>
    <scope>NUCLEOTIDE SEQUENCE [LARGE SCALE GENOMIC DNA]</scope>
    <source>
        <strain evidence="8 9">5S69</strain>
    </source>
</reference>
<dbReference type="Pfam" id="PF04055">
    <property type="entry name" value="Radical_SAM"/>
    <property type="match status" value="1"/>
</dbReference>
<dbReference type="InterPro" id="IPR007197">
    <property type="entry name" value="rSAM"/>
</dbReference>
<keyword evidence="4" id="KW-0408">Iron</keyword>
<dbReference type="SFLD" id="SFLDS00029">
    <property type="entry name" value="Radical_SAM"/>
    <property type="match status" value="1"/>
</dbReference>
<dbReference type="CDD" id="cd02068">
    <property type="entry name" value="radical_SAM_B12_BD"/>
    <property type="match status" value="1"/>
</dbReference>
<evidence type="ECO:0000313" key="8">
    <source>
        <dbReference type="EMBL" id="WWX23706.1"/>
    </source>
</evidence>
<comment type="cofactor">
    <cofactor evidence="1">
        <name>[4Fe-4S] cluster</name>
        <dbReference type="ChEBI" id="CHEBI:49883"/>
    </cofactor>
</comment>
<dbReference type="PANTHER" id="PTHR43409">
    <property type="entry name" value="ANAEROBIC MAGNESIUM-PROTOPORPHYRIN IX MONOMETHYL ESTER CYCLASE-RELATED"/>
    <property type="match status" value="1"/>
</dbReference>